<dbReference type="InterPro" id="IPR018998">
    <property type="entry name" value="EndoU_C"/>
</dbReference>
<reference evidence="5" key="1">
    <citation type="submission" date="2024-02" db="UniProtKB">
        <authorList>
            <consortium name="WormBaseParasite"/>
        </authorList>
    </citation>
    <scope>IDENTIFICATION</scope>
</reference>
<name>A0AAF3EAM0_9BILA</name>
<organism evidence="4 5">
    <name type="scientific">Mesorhabditis belari</name>
    <dbReference type="NCBI Taxonomy" id="2138241"/>
    <lineage>
        <taxon>Eukaryota</taxon>
        <taxon>Metazoa</taxon>
        <taxon>Ecdysozoa</taxon>
        <taxon>Nematoda</taxon>
        <taxon>Chromadorea</taxon>
        <taxon>Rhabditida</taxon>
        <taxon>Rhabditina</taxon>
        <taxon>Rhabditomorpha</taxon>
        <taxon>Rhabditoidea</taxon>
        <taxon>Rhabditidae</taxon>
        <taxon>Mesorhabditinae</taxon>
        <taxon>Mesorhabditis</taxon>
    </lineage>
</organism>
<accession>A0AAF3EAM0</accession>
<dbReference type="PROSITE" id="PS51257">
    <property type="entry name" value="PROKAR_LIPOPROTEIN"/>
    <property type="match status" value="1"/>
</dbReference>
<dbReference type="InterPro" id="IPR037227">
    <property type="entry name" value="EndoU-like"/>
</dbReference>
<feature type="signal peptide" evidence="2">
    <location>
        <begin position="1"/>
        <end position="20"/>
    </location>
</feature>
<dbReference type="AlphaFoldDB" id="A0AAF3EAM0"/>
<evidence type="ECO:0000256" key="1">
    <source>
        <dbReference type="ARBA" id="ARBA00022801"/>
    </source>
</evidence>
<feature type="domain" description="EndoU" evidence="3">
    <location>
        <begin position="28"/>
        <end position="175"/>
    </location>
</feature>
<dbReference type="WBParaSite" id="MBELARI_LOCUS1098">
    <property type="protein sequence ID" value="MBELARI_LOCUS1098"/>
    <property type="gene ID" value="MBELARI_LOCUS1098"/>
</dbReference>
<dbReference type="SUPFAM" id="SSF142877">
    <property type="entry name" value="EndoU-like"/>
    <property type="match status" value="1"/>
</dbReference>
<sequence length="175" mass="19626">MELRFSSVLVLVLVIQSCGARPQTSDNLDVDVKSVLTSIFSTDENRATNAQVVLNFQNMASKKNPDHDNAQNPLFTTVDSALLNRVTYSAFQSLVATFTTPSVDVDDPMTDNGIVSDVSTFIQQLNKIWFTPFRQEFGCGKFRLRIILCRRDSRKQCDSGEQLAGLLLQGKRLRF</sequence>
<evidence type="ECO:0000256" key="2">
    <source>
        <dbReference type="SAM" id="SignalP"/>
    </source>
</evidence>
<dbReference type="Pfam" id="PF09412">
    <property type="entry name" value="XendoU"/>
    <property type="match status" value="1"/>
</dbReference>
<keyword evidence="2" id="KW-0732">Signal</keyword>
<evidence type="ECO:0000313" key="5">
    <source>
        <dbReference type="WBParaSite" id="MBELARI_LOCUS1098"/>
    </source>
</evidence>
<dbReference type="GO" id="GO:0016787">
    <property type="term" value="F:hydrolase activity"/>
    <property type="evidence" value="ECO:0007669"/>
    <property type="project" value="UniProtKB-KW"/>
</dbReference>
<dbReference type="PROSITE" id="PS51959">
    <property type="entry name" value="ENDOU"/>
    <property type="match status" value="1"/>
</dbReference>
<evidence type="ECO:0000259" key="3">
    <source>
        <dbReference type="PROSITE" id="PS51959"/>
    </source>
</evidence>
<keyword evidence="1" id="KW-0378">Hydrolase</keyword>
<keyword evidence="4" id="KW-1185">Reference proteome</keyword>
<feature type="chain" id="PRO_5042020488" description="EndoU domain-containing protein" evidence="2">
    <location>
        <begin position="21"/>
        <end position="175"/>
    </location>
</feature>
<dbReference type="GO" id="GO:0004521">
    <property type="term" value="F:RNA endonuclease activity"/>
    <property type="evidence" value="ECO:0007669"/>
    <property type="project" value="InterPro"/>
</dbReference>
<evidence type="ECO:0000313" key="4">
    <source>
        <dbReference type="Proteomes" id="UP000887575"/>
    </source>
</evidence>
<proteinExistence type="predicted"/>
<dbReference type="Proteomes" id="UP000887575">
    <property type="component" value="Unassembled WGS sequence"/>
</dbReference>
<protein>
    <recommendedName>
        <fullName evidence="3">EndoU domain-containing protein</fullName>
    </recommendedName>
</protein>